<keyword evidence="2" id="KW-1185">Reference proteome</keyword>
<comment type="caution">
    <text evidence="1">The sequence shown here is derived from an EMBL/GenBank/DDBJ whole genome shotgun (WGS) entry which is preliminary data.</text>
</comment>
<dbReference type="EMBL" id="CABDUW010000211">
    <property type="protein sequence ID" value="VTJ62809.1"/>
    <property type="molecule type" value="Genomic_DNA"/>
</dbReference>
<organism evidence="1 2">
    <name type="scientific">Marmota monax</name>
    <name type="common">Woodchuck</name>
    <dbReference type="NCBI Taxonomy" id="9995"/>
    <lineage>
        <taxon>Eukaryota</taxon>
        <taxon>Metazoa</taxon>
        <taxon>Chordata</taxon>
        <taxon>Craniata</taxon>
        <taxon>Vertebrata</taxon>
        <taxon>Euteleostomi</taxon>
        <taxon>Mammalia</taxon>
        <taxon>Eutheria</taxon>
        <taxon>Euarchontoglires</taxon>
        <taxon>Glires</taxon>
        <taxon>Rodentia</taxon>
        <taxon>Sciuromorpha</taxon>
        <taxon>Sciuridae</taxon>
        <taxon>Xerinae</taxon>
        <taxon>Marmotini</taxon>
        <taxon>Marmota</taxon>
    </lineage>
</organism>
<reference evidence="1" key="1">
    <citation type="submission" date="2019-04" db="EMBL/GenBank/DDBJ databases">
        <authorList>
            <person name="Alioto T."/>
            <person name="Alioto T."/>
        </authorList>
    </citation>
    <scope>NUCLEOTIDE SEQUENCE [LARGE SCALE GENOMIC DNA]</scope>
</reference>
<proteinExistence type="predicted"/>
<evidence type="ECO:0000313" key="1">
    <source>
        <dbReference type="EMBL" id="VTJ62809.1"/>
    </source>
</evidence>
<evidence type="ECO:0000313" key="2">
    <source>
        <dbReference type="Proteomes" id="UP000335636"/>
    </source>
</evidence>
<accession>A0A5E4B219</accession>
<dbReference type="Proteomes" id="UP000335636">
    <property type="component" value="Unassembled WGS sequence"/>
</dbReference>
<feature type="non-terminal residue" evidence="1">
    <location>
        <position position="54"/>
    </location>
</feature>
<sequence>MSPHVSTLCQVIPVIHILSRKVQMLFGEMMGIDIMQKSLKEAMKSHLFTTFHNL</sequence>
<gene>
    <name evidence="1" type="ORF">MONAX_5E031451</name>
</gene>
<dbReference type="AlphaFoldDB" id="A0A5E4B219"/>
<protein>
    <submittedName>
        <fullName evidence="1">Uncharacterized protein</fullName>
    </submittedName>
</protein>
<name>A0A5E4B219_MARMO</name>